<keyword evidence="1" id="KW-0175">Coiled coil</keyword>
<dbReference type="Proteomes" id="UP001161017">
    <property type="component" value="Unassembled WGS sequence"/>
</dbReference>
<evidence type="ECO:0000313" key="2">
    <source>
        <dbReference type="EMBL" id="MDI1491877.1"/>
    </source>
</evidence>
<dbReference type="PANTHER" id="PTHR38790:SF4">
    <property type="entry name" value="2EXR DOMAIN-CONTAINING PROTEIN"/>
    <property type="match status" value="1"/>
</dbReference>
<gene>
    <name evidence="2" type="ORF">OHK93_003088</name>
</gene>
<dbReference type="EMBL" id="JAPUFD010000016">
    <property type="protein sequence ID" value="MDI1491877.1"/>
    <property type="molecule type" value="Genomic_DNA"/>
</dbReference>
<dbReference type="AlphaFoldDB" id="A0AA43QSW0"/>
<feature type="coiled-coil region" evidence="1">
    <location>
        <begin position="367"/>
        <end position="394"/>
    </location>
</feature>
<evidence type="ECO:0000313" key="3">
    <source>
        <dbReference type="Proteomes" id="UP001161017"/>
    </source>
</evidence>
<accession>A0AA43QSW0</accession>
<comment type="caution">
    <text evidence="2">The sequence shown here is derived from an EMBL/GenBank/DDBJ whole genome shotgun (WGS) entry which is preliminary data.</text>
</comment>
<proteinExistence type="predicted"/>
<keyword evidence="3" id="KW-1185">Reference proteome</keyword>
<protein>
    <submittedName>
        <fullName evidence="2">Uncharacterized protein</fullName>
    </submittedName>
</protein>
<evidence type="ECO:0000256" key="1">
    <source>
        <dbReference type="SAM" id="Coils"/>
    </source>
</evidence>
<name>A0AA43QSW0_9LECA</name>
<organism evidence="2 3">
    <name type="scientific">Ramalina farinacea</name>
    <dbReference type="NCBI Taxonomy" id="258253"/>
    <lineage>
        <taxon>Eukaryota</taxon>
        <taxon>Fungi</taxon>
        <taxon>Dikarya</taxon>
        <taxon>Ascomycota</taxon>
        <taxon>Pezizomycotina</taxon>
        <taxon>Lecanoromycetes</taxon>
        <taxon>OSLEUM clade</taxon>
        <taxon>Lecanoromycetidae</taxon>
        <taxon>Lecanorales</taxon>
        <taxon>Lecanorineae</taxon>
        <taxon>Ramalinaceae</taxon>
        <taxon>Ramalina</taxon>
    </lineage>
</organism>
<dbReference type="PANTHER" id="PTHR38790">
    <property type="entry name" value="2EXR DOMAIN-CONTAINING PROTEIN-RELATED"/>
    <property type="match status" value="1"/>
</dbReference>
<reference evidence="2" key="1">
    <citation type="journal article" date="2023" name="Genome Biol. Evol.">
        <title>First Whole Genome Sequence and Flow Cytometry Genome Size Data for the Lichen-Forming Fungus Ramalina farinacea (Ascomycota).</title>
        <authorList>
            <person name="Llewellyn T."/>
            <person name="Mian S."/>
            <person name="Hill R."/>
            <person name="Leitch I.J."/>
            <person name="Gaya E."/>
        </authorList>
    </citation>
    <scope>NUCLEOTIDE SEQUENCE</scope>
    <source>
        <strain evidence="2">LIQ254RAFAR</strain>
    </source>
</reference>
<sequence>MSLETMSTESNAADDDAHCHMNDEQLITSSSTTLARQITEANEIRSPLMRLPAEIRAIILRMLVGDKLIHINTRERFCSRRWVPEGLDEGNWTLARSLPVDDGDSDDDVSHAPNSMIRVLPKLGLIPPKPVDYYEISRWGYSFDILNTSHQLHEEVFFLFWRTCQFIFWEKVALAEFLDRIGEAQKANLRRLVFISELEYSYDWHFTRGQDPWEFCYTKVLDEIPLKHVCDIVLYLKIRENSWNDPTFADRKASAIKSFESFEPLRLLALKETKVILSFPRIISPLIDEQFQAKEKACLEDTLSKRLLDPTLTKVDLVDALSKRIKRLERSEGEAQNYAESSLNQAEESQRSADRYREAAKGWHMIADQKRATIEELEVVLQEAEEVDDQARLVW</sequence>